<dbReference type="EMBL" id="WNXC01000005">
    <property type="protein sequence ID" value="MBB2150282.1"/>
    <property type="molecule type" value="Genomic_DNA"/>
</dbReference>
<evidence type="ECO:0000313" key="2">
    <source>
        <dbReference type="Proteomes" id="UP000636110"/>
    </source>
</evidence>
<accession>A0ABR6EZ40</accession>
<keyword evidence="2" id="KW-1185">Reference proteome</keyword>
<organism evidence="1 2">
    <name type="scientific">Pedobacter gandavensis</name>
    <dbReference type="NCBI Taxonomy" id="2679963"/>
    <lineage>
        <taxon>Bacteria</taxon>
        <taxon>Pseudomonadati</taxon>
        <taxon>Bacteroidota</taxon>
        <taxon>Sphingobacteriia</taxon>
        <taxon>Sphingobacteriales</taxon>
        <taxon>Sphingobacteriaceae</taxon>
        <taxon>Pedobacter</taxon>
    </lineage>
</organism>
<dbReference type="Proteomes" id="UP000636110">
    <property type="component" value="Unassembled WGS sequence"/>
</dbReference>
<comment type="caution">
    <text evidence="1">The sequence shown here is derived from an EMBL/GenBank/DDBJ whole genome shotgun (WGS) entry which is preliminary data.</text>
</comment>
<gene>
    <name evidence="1" type="ORF">GM920_15385</name>
</gene>
<evidence type="ECO:0000313" key="1">
    <source>
        <dbReference type="EMBL" id="MBB2150282.1"/>
    </source>
</evidence>
<proteinExistence type="predicted"/>
<reference evidence="1 2" key="1">
    <citation type="submission" date="2019-11" db="EMBL/GenBank/DDBJ databases">
        <title>Description of Pedobacter sp. LMG 31462T.</title>
        <authorList>
            <person name="Carlier A."/>
            <person name="Qi S."/>
            <person name="Vandamme P."/>
        </authorList>
    </citation>
    <scope>NUCLEOTIDE SEQUENCE [LARGE SCALE GENOMIC DNA]</scope>
    <source>
        <strain evidence="1 2">LMG 31462</strain>
    </source>
</reference>
<name>A0ABR6EZ40_9SPHI</name>
<sequence>MSDITKELHQGADEKKRLEFEEKLKQIALKYDRWFSGHTNKDTGDKPDRIQNYFRYFQNHEGLTQLYIKDGMPIEVDLDCREAFKATFKA</sequence>
<protein>
    <submittedName>
        <fullName evidence="1">Uncharacterized protein</fullName>
    </submittedName>
</protein>
<dbReference type="RefSeq" id="WP_182959069.1">
    <property type="nucleotide sequence ID" value="NZ_WNXC01000005.1"/>
</dbReference>